<evidence type="ECO:0000313" key="1">
    <source>
        <dbReference type="EMBL" id="JAH38022.1"/>
    </source>
</evidence>
<dbReference type="EMBL" id="GBXM01070555">
    <property type="protein sequence ID" value="JAH38022.1"/>
    <property type="molecule type" value="Transcribed_RNA"/>
</dbReference>
<name>A0A0E9S9X2_ANGAN</name>
<dbReference type="AlphaFoldDB" id="A0A0E9S9X2"/>
<reference evidence="1" key="1">
    <citation type="submission" date="2014-11" db="EMBL/GenBank/DDBJ databases">
        <authorList>
            <person name="Amaro Gonzalez C."/>
        </authorList>
    </citation>
    <scope>NUCLEOTIDE SEQUENCE</scope>
</reference>
<reference evidence="1" key="2">
    <citation type="journal article" date="2015" name="Fish Shellfish Immunol.">
        <title>Early steps in the European eel (Anguilla anguilla)-Vibrio vulnificus interaction in the gills: Role of the RtxA13 toxin.</title>
        <authorList>
            <person name="Callol A."/>
            <person name="Pajuelo D."/>
            <person name="Ebbesson L."/>
            <person name="Teles M."/>
            <person name="MacKenzie S."/>
            <person name="Amaro C."/>
        </authorList>
    </citation>
    <scope>NUCLEOTIDE SEQUENCE</scope>
</reference>
<accession>A0A0E9S9X2</accession>
<organism evidence="1">
    <name type="scientific">Anguilla anguilla</name>
    <name type="common">European freshwater eel</name>
    <name type="synonym">Muraena anguilla</name>
    <dbReference type="NCBI Taxonomy" id="7936"/>
    <lineage>
        <taxon>Eukaryota</taxon>
        <taxon>Metazoa</taxon>
        <taxon>Chordata</taxon>
        <taxon>Craniata</taxon>
        <taxon>Vertebrata</taxon>
        <taxon>Euteleostomi</taxon>
        <taxon>Actinopterygii</taxon>
        <taxon>Neopterygii</taxon>
        <taxon>Teleostei</taxon>
        <taxon>Anguilliformes</taxon>
        <taxon>Anguillidae</taxon>
        <taxon>Anguilla</taxon>
    </lineage>
</organism>
<sequence length="44" mass="5103">MLMQNNHLVQMHQLTSNGLANYSIVDWGNDRERPLVITVHLVLM</sequence>
<dbReference type="EMBL" id="GBXM01071052">
    <property type="protein sequence ID" value="JAH37525.1"/>
    <property type="molecule type" value="Transcribed_RNA"/>
</dbReference>
<protein>
    <submittedName>
        <fullName evidence="1">Uncharacterized protein</fullName>
    </submittedName>
</protein>
<proteinExistence type="predicted"/>